<name>A0A8H6RX75_9AGAR</name>
<dbReference type="PANTHER" id="PTHR33096:SF1">
    <property type="entry name" value="CXC1-LIKE CYSTEINE CLUSTER ASSOCIATED WITH KDZ TRANSPOSASES DOMAIN-CONTAINING PROTEIN"/>
    <property type="match status" value="1"/>
</dbReference>
<accession>A0A8H6RX75</accession>
<organism evidence="4 5">
    <name type="scientific">Mycena indigotica</name>
    <dbReference type="NCBI Taxonomy" id="2126181"/>
    <lineage>
        <taxon>Eukaryota</taxon>
        <taxon>Fungi</taxon>
        <taxon>Dikarya</taxon>
        <taxon>Basidiomycota</taxon>
        <taxon>Agaricomycotina</taxon>
        <taxon>Agaricomycetes</taxon>
        <taxon>Agaricomycetidae</taxon>
        <taxon>Agaricales</taxon>
        <taxon>Marasmiineae</taxon>
        <taxon>Mycenaceae</taxon>
        <taxon>Mycena</taxon>
    </lineage>
</organism>
<dbReference type="InterPro" id="IPR040521">
    <property type="entry name" value="KDZ"/>
</dbReference>
<feature type="coiled-coil region" evidence="1">
    <location>
        <begin position="613"/>
        <end position="647"/>
    </location>
</feature>
<dbReference type="EMBL" id="JACAZF010000018">
    <property type="protein sequence ID" value="KAF7288964.1"/>
    <property type="molecule type" value="Genomic_DNA"/>
</dbReference>
<evidence type="ECO:0000259" key="3">
    <source>
        <dbReference type="Pfam" id="PF18803"/>
    </source>
</evidence>
<reference evidence="4" key="1">
    <citation type="submission" date="2020-05" db="EMBL/GenBank/DDBJ databases">
        <title>Mycena genomes resolve the evolution of fungal bioluminescence.</title>
        <authorList>
            <person name="Tsai I.J."/>
        </authorList>
    </citation>
    <scope>NUCLEOTIDE SEQUENCE</scope>
    <source>
        <strain evidence="4">171206Taipei</strain>
    </source>
</reference>
<evidence type="ECO:0000313" key="5">
    <source>
        <dbReference type="Proteomes" id="UP000636479"/>
    </source>
</evidence>
<sequence length="775" mass="86948">MSESLTGKRGREEQNSPRQRRKKKGPGVAGVRFSADSELDIASGSVASIPSTSSIPAKPEGSTSRSKRLTKGAEARWNQDEELPPPLSGHAPQPIAEPAVATTEEIEEVPKERKQGQAAAMTAVLPFLPTIQKYILAGFVHPGLGAAKCECGSQVSPTFRCLDCFNSPLWCQSCVWKAHQLNPFHHIEMWDGQRFVPRLYDQPIPIHPGCGGQSCPHTSQASSPPRTPLTICHESGLQEATIQWCQCPERAAERWEQLLAVRLFPATFKEPRTAFTFGVLKQFQVHALASKKSAYDYIKALCQLTDNEAPDTVEKRYREFLFACRLWRYLALERRTGQAHNFDVHVPHRRLQSLALRCPACPEVGFNIDAEMIDSAPENEKHKYTLFVSADGNFKLQRKNKRDDLNDIALNGGKAFFGPKAETTAYVKRVPKSEDPRTCSHLKASKMQNTAKFKNCVISGVVAIQCARHGFYLPQAMIDLLKGEGFAFTDFALSYGLGKEAQSLHWITLTYDIWCQYRIKLLERIRTNFPDMLPIFEKVDGAIGKLHILGHEKKCIFEFNLNLLYFVGLLTGELIETGWAEHNLTGGSTREMNDGHRHDVIDGTSDHWNWDKLVRLATSLRNAMRDAKSLERTRRENFEQLDKALRERHPADVPKWNAIYDSRNVGEGGAVFQVQFGKDGPPTHAAQYMKLIEEEPALSDGDARRKGDVLLISLGLEAEDSQEKIKRLVALSATDSTVLSARQKLAKDITTYRTRLLRRIPSLEEMMDISASNGD</sequence>
<evidence type="ECO:0000256" key="1">
    <source>
        <dbReference type="SAM" id="Coils"/>
    </source>
</evidence>
<dbReference type="Pfam" id="PF18803">
    <property type="entry name" value="CxC2"/>
    <property type="match status" value="1"/>
</dbReference>
<dbReference type="AlphaFoldDB" id="A0A8H6RX75"/>
<dbReference type="Pfam" id="PF18758">
    <property type="entry name" value="KDZ"/>
    <property type="match status" value="1"/>
</dbReference>
<feature type="compositionally biased region" description="Polar residues" evidence="2">
    <location>
        <begin position="45"/>
        <end position="55"/>
    </location>
</feature>
<dbReference type="Proteomes" id="UP000636479">
    <property type="component" value="Unassembled WGS sequence"/>
</dbReference>
<feature type="domain" description="CxC2-like cysteine cluster KDZ transposase-associated" evidence="3">
    <location>
        <begin position="212"/>
        <end position="307"/>
    </location>
</feature>
<dbReference type="PANTHER" id="PTHR33096">
    <property type="entry name" value="CXC2 DOMAIN-CONTAINING PROTEIN"/>
    <property type="match status" value="1"/>
</dbReference>
<comment type="caution">
    <text evidence="4">The sequence shown here is derived from an EMBL/GenBank/DDBJ whole genome shotgun (WGS) entry which is preliminary data.</text>
</comment>
<dbReference type="OrthoDB" id="3257613at2759"/>
<proteinExistence type="predicted"/>
<keyword evidence="5" id="KW-1185">Reference proteome</keyword>
<protein>
    <recommendedName>
        <fullName evidence="3">CxC2-like cysteine cluster KDZ transposase-associated domain-containing protein</fullName>
    </recommendedName>
</protein>
<evidence type="ECO:0000313" key="4">
    <source>
        <dbReference type="EMBL" id="KAF7288964.1"/>
    </source>
</evidence>
<gene>
    <name evidence="4" type="ORF">MIND_01413000</name>
</gene>
<dbReference type="InterPro" id="IPR041457">
    <property type="entry name" value="CxC2_KDZ-assoc"/>
</dbReference>
<keyword evidence="1" id="KW-0175">Coiled coil</keyword>
<feature type="region of interest" description="Disordered" evidence="2">
    <location>
        <begin position="1"/>
        <end position="94"/>
    </location>
</feature>
<dbReference type="RefSeq" id="XP_037213116.1">
    <property type="nucleotide sequence ID" value="XM_037370524.1"/>
</dbReference>
<evidence type="ECO:0000256" key="2">
    <source>
        <dbReference type="SAM" id="MobiDB-lite"/>
    </source>
</evidence>
<dbReference type="GeneID" id="59353040"/>